<evidence type="ECO:0000313" key="2">
    <source>
        <dbReference type="EMBL" id="KOS66291.1"/>
    </source>
</evidence>
<evidence type="ECO:0000313" key="3">
    <source>
        <dbReference type="Proteomes" id="UP000050668"/>
    </source>
</evidence>
<keyword evidence="1" id="KW-0732">Signal</keyword>
<keyword evidence="3" id="KW-1185">Reference proteome</keyword>
<feature type="chain" id="PRO_5047287226" evidence="1">
    <location>
        <begin position="26"/>
        <end position="207"/>
    </location>
</feature>
<comment type="caution">
    <text evidence="2">The sequence shown here is derived from an EMBL/GenBank/DDBJ whole genome shotgun (WGS) entry which is preliminary data.</text>
</comment>
<proteinExistence type="predicted"/>
<dbReference type="Proteomes" id="UP000050668">
    <property type="component" value="Unassembled WGS sequence"/>
</dbReference>
<protein>
    <submittedName>
        <fullName evidence="2">Uncharacterized protein</fullName>
    </submittedName>
</protein>
<reference evidence="3" key="1">
    <citation type="submission" date="2015-07" db="EMBL/GenBank/DDBJ databases">
        <title>Fjat-14205 dsm 2895.</title>
        <authorList>
            <person name="Liu B."/>
            <person name="Wang J."/>
            <person name="Zhu Y."/>
            <person name="Liu G."/>
            <person name="Chen Q."/>
            <person name="Chen Z."/>
            <person name="Lan J."/>
            <person name="Che J."/>
            <person name="Ge C."/>
            <person name="Shi H."/>
            <person name="Pan Z."/>
            <person name="Liu X."/>
        </authorList>
    </citation>
    <scope>NUCLEOTIDE SEQUENCE [LARGE SCALE GENOMIC DNA]</scope>
    <source>
        <strain evidence="3">DSM 25560</strain>
    </source>
</reference>
<gene>
    <name evidence="2" type="ORF">AEA09_18935</name>
</gene>
<evidence type="ECO:0000256" key="1">
    <source>
        <dbReference type="SAM" id="SignalP"/>
    </source>
</evidence>
<accession>A0ABR5JVW2</accession>
<feature type="signal peptide" evidence="1">
    <location>
        <begin position="1"/>
        <end position="25"/>
    </location>
</feature>
<dbReference type="RefSeq" id="WP_053585520.1">
    <property type="nucleotide sequence ID" value="NZ_LGRV01000008.1"/>
</dbReference>
<sequence length="207" mass="23207">MKKYISTVLASTLILSSVLPTIAHGEEFKENEVVNVQKENETVNEVSLNLDDVKKYIKVDNNGHIGFTFVPPGQYKKHNLSELQNHFNLLNEKVDNGEIIIKEDLEITDLSPQALAVYGSWTYHWWGYDRKFTKKQAVAYVDEIEYVILGMGAGAAVTAPSLVIAGGFLLSASWYGLLAKRIEANNKGKNGVLIEIYWARTFDITPL</sequence>
<name>A0ABR5JVW2_9BACI</name>
<dbReference type="EMBL" id="LGRV01000008">
    <property type="protein sequence ID" value="KOS66291.1"/>
    <property type="molecule type" value="Genomic_DNA"/>
</dbReference>
<organism evidence="2 3">
    <name type="scientific">Lysinibacillus contaminans</name>
    <dbReference type="NCBI Taxonomy" id="1293441"/>
    <lineage>
        <taxon>Bacteria</taxon>
        <taxon>Bacillati</taxon>
        <taxon>Bacillota</taxon>
        <taxon>Bacilli</taxon>
        <taxon>Bacillales</taxon>
        <taxon>Bacillaceae</taxon>
        <taxon>Lysinibacillus</taxon>
    </lineage>
</organism>